<evidence type="ECO:0000256" key="10">
    <source>
        <dbReference type="ARBA" id="ARBA00023140"/>
    </source>
</evidence>
<accession>A0AAN5HZN9</accession>
<comment type="similarity">
    <text evidence="4">Belongs to the acyl-CoA oxidase family.</text>
</comment>
<dbReference type="GO" id="GO:0003997">
    <property type="term" value="F:acyl-CoA oxidase activity"/>
    <property type="evidence" value="ECO:0007669"/>
    <property type="project" value="InterPro"/>
</dbReference>
<keyword evidence="6" id="KW-0274">FAD</keyword>
<keyword evidence="9" id="KW-0443">Lipid metabolism</keyword>
<dbReference type="AlphaFoldDB" id="A0AAN5HZN9"/>
<dbReference type="Proteomes" id="UP001328107">
    <property type="component" value="Unassembled WGS sequence"/>
</dbReference>
<evidence type="ECO:0000313" key="13">
    <source>
        <dbReference type="EMBL" id="GMR46618.1"/>
    </source>
</evidence>
<dbReference type="InterPro" id="IPR055060">
    <property type="entry name" value="ACOX_C_alpha1"/>
</dbReference>
<evidence type="ECO:0000256" key="4">
    <source>
        <dbReference type="ARBA" id="ARBA00006288"/>
    </source>
</evidence>
<dbReference type="Gene3D" id="1.10.540.10">
    <property type="entry name" value="Acyl-CoA dehydrogenase/oxidase, N-terminal domain"/>
    <property type="match status" value="1"/>
</dbReference>
<dbReference type="Pfam" id="PF22924">
    <property type="entry name" value="ACOX_C_alpha1"/>
    <property type="match status" value="1"/>
</dbReference>
<dbReference type="GO" id="GO:0005777">
    <property type="term" value="C:peroxisome"/>
    <property type="evidence" value="ECO:0007669"/>
    <property type="project" value="UniProtKB-SubCell"/>
</dbReference>
<evidence type="ECO:0000256" key="2">
    <source>
        <dbReference type="ARBA" id="ARBA00004275"/>
    </source>
</evidence>
<dbReference type="InterPro" id="IPR037069">
    <property type="entry name" value="AcylCoA_DH/ox_N_sf"/>
</dbReference>
<evidence type="ECO:0000256" key="9">
    <source>
        <dbReference type="ARBA" id="ARBA00023098"/>
    </source>
</evidence>
<dbReference type="FunFam" id="1.20.140.10:FF:000005">
    <property type="entry name" value="Acyl-coenzyme A oxidase"/>
    <property type="match status" value="1"/>
</dbReference>
<sequence length="439" mass="48863">MSNHLIQAGDNPDLTKERKAATFNTDELCAFVHGSKEHVERRREISKRVASDPDLCNPTALEFLSRENRFEQQAKKTRMLMSKVHDLVDVTNRDEMSHLSNEVFGIEGFPLALHFMAFVPVIQGQGDADMVEEILPRALSLQIIGAYSQTEMGHGSNLRELETTATYDRNTEEFVMHTPTRSAVKWWPGNLGKIATYTTVTAQLIIDGKNYGPHNFLVQTRSEVDHKPLPGITVGDIGSKMAINGVDNGFLGMDHVRIPRKWMLMKHSKVAPDGTYTPPIHSKLSYGSMVYIRAQMISLLANSLSTAVTVAVRYSAVRRQGRIENDRPEVQVLDYQTQQYRLFPQIALAYAYIFTGLEVKKLYQEAMEELDKGETDLLPDLHAITSGLKSVVSFGSGNAAEQCRMACGGHGFSEASGLPKLYGTIIAGCTYEGENMVML</sequence>
<dbReference type="Gene3D" id="1.20.140.10">
    <property type="entry name" value="Butyryl-CoA Dehydrogenase, subunit A, domain 3"/>
    <property type="match status" value="1"/>
</dbReference>
<keyword evidence="14" id="KW-1185">Reference proteome</keyword>
<evidence type="ECO:0000256" key="3">
    <source>
        <dbReference type="ARBA" id="ARBA00004846"/>
    </source>
</evidence>
<dbReference type="Pfam" id="PF14749">
    <property type="entry name" value="Acyl-CoA_ox_N"/>
    <property type="match status" value="1"/>
</dbReference>
<feature type="non-terminal residue" evidence="13">
    <location>
        <position position="439"/>
    </location>
</feature>
<evidence type="ECO:0000256" key="8">
    <source>
        <dbReference type="ARBA" id="ARBA00023002"/>
    </source>
</evidence>
<dbReference type="SUPFAM" id="SSF47203">
    <property type="entry name" value="Acyl-CoA dehydrogenase C-terminal domain-like"/>
    <property type="match status" value="1"/>
</dbReference>
<dbReference type="PANTHER" id="PTHR10909">
    <property type="entry name" value="ELECTRON TRANSPORT OXIDOREDUCTASE"/>
    <property type="match status" value="1"/>
</dbReference>
<dbReference type="GO" id="GO:1904070">
    <property type="term" value="P:ascaroside biosynthetic process"/>
    <property type="evidence" value="ECO:0007669"/>
    <property type="project" value="TreeGrafter"/>
</dbReference>
<dbReference type="GO" id="GO:0055088">
    <property type="term" value="P:lipid homeostasis"/>
    <property type="evidence" value="ECO:0007669"/>
    <property type="project" value="TreeGrafter"/>
</dbReference>
<dbReference type="GO" id="GO:0033540">
    <property type="term" value="P:fatty acid beta-oxidation using acyl-CoA oxidase"/>
    <property type="evidence" value="ECO:0007669"/>
    <property type="project" value="TreeGrafter"/>
</dbReference>
<comment type="cofactor">
    <cofactor evidence="1">
        <name>FAD</name>
        <dbReference type="ChEBI" id="CHEBI:57692"/>
    </cofactor>
</comment>
<gene>
    <name evidence="13" type="ORF">PMAYCL1PPCAC_16813</name>
</gene>
<feature type="domain" description="Acyl-CoA oxidase C-alpha1" evidence="12">
    <location>
        <begin position="286"/>
        <end position="439"/>
    </location>
</feature>
<dbReference type="InterPro" id="IPR036250">
    <property type="entry name" value="AcylCo_DH-like_C"/>
</dbReference>
<dbReference type="GO" id="GO:0071949">
    <property type="term" value="F:FAD binding"/>
    <property type="evidence" value="ECO:0007669"/>
    <property type="project" value="InterPro"/>
</dbReference>
<name>A0AAN5HZN9_9BILA</name>
<dbReference type="FunFam" id="2.40.110.10:FF:000003">
    <property type="entry name" value="Acyl-coenzyme A oxidase"/>
    <property type="match status" value="1"/>
</dbReference>
<dbReference type="PANTHER" id="PTHR10909:SF250">
    <property type="entry name" value="PEROXISOMAL ACYL-COENZYME A OXIDASE 1"/>
    <property type="match status" value="1"/>
</dbReference>
<dbReference type="GO" id="GO:0005504">
    <property type="term" value="F:fatty acid binding"/>
    <property type="evidence" value="ECO:0007669"/>
    <property type="project" value="TreeGrafter"/>
</dbReference>
<dbReference type="InterPro" id="IPR009100">
    <property type="entry name" value="AcylCoA_DH/oxidase_NM_dom_sf"/>
</dbReference>
<dbReference type="InterPro" id="IPR029320">
    <property type="entry name" value="Acyl-CoA_ox_N"/>
</dbReference>
<dbReference type="SUPFAM" id="SSF56645">
    <property type="entry name" value="Acyl-CoA dehydrogenase NM domain-like"/>
    <property type="match status" value="1"/>
</dbReference>
<dbReference type="InterPro" id="IPR012258">
    <property type="entry name" value="Acyl-CoA_oxidase"/>
</dbReference>
<dbReference type="FunFam" id="1.10.540.10:FF:000006">
    <property type="entry name" value="Acyl-coenzyme A oxidase"/>
    <property type="match status" value="1"/>
</dbReference>
<reference evidence="14" key="1">
    <citation type="submission" date="2022-10" db="EMBL/GenBank/DDBJ databases">
        <title>Genome assembly of Pristionchus species.</title>
        <authorList>
            <person name="Yoshida K."/>
            <person name="Sommer R.J."/>
        </authorList>
    </citation>
    <scope>NUCLEOTIDE SEQUENCE [LARGE SCALE GENOMIC DNA]</scope>
    <source>
        <strain evidence="14">RS5460</strain>
    </source>
</reference>
<feature type="domain" description="Acyl-coenzyme A oxidase N-terminal" evidence="11">
    <location>
        <begin position="24"/>
        <end position="144"/>
    </location>
</feature>
<evidence type="ECO:0000259" key="11">
    <source>
        <dbReference type="Pfam" id="PF14749"/>
    </source>
</evidence>
<organism evidence="13 14">
    <name type="scientific">Pristionchus mayeri</name>
    <dbReference type="NCBI Taxonomy" id="1317129"/>
    <lineage>
        <taxon>Eukaryota</taxon>
        <taxon>Metazoa</taxon>
        <taxon>Ecdysozoa</taxon>
        <taxon>Nematoda</taxon>
        <taxon>Chromadorea</taxon>
        <taxon>Rhabditida</taxon>
        <taxon>Rhabditina</taxon>
        <taxon>Diplogasteromorpha</taxon>
        <taxon>Diplogasteroidea</taxon>
        <taxon>Neodiplogasteridae</taxon>
        <taxon>Pristionchus</taxon>
    </lineage>
</organism>
<evidence type="ECO:0000259" key="12">
    <source>
        <dbReference type="Pfam" id="PF22924"/>
    </source>
</evidence>
<evidence type="ECO:0000256" key="5">
    <source>
        <dbReference type="ARBA" id="ARBA00022630"/>
    </source>
</evidence>
<comment type="subcellular location">
    <subcellularLocation>
        <location evidence="2">Peroxisome</location>
    </subcellularLocation>
</comment>
<dbReference type="Gene3D" id="2.40.110.10">
    <property type="entry name" value="Butyryl-CoA Dehydrogenase, subunit A, domain 2"/>
    <property type="match status" value="1"/>
</dbReference>
<evidence type="ECO:0000256" key="1">
    <source>
        <dbReference type="ARBA" id="ARBA00001974"/>
    </source>
</evidence>
<dbReference type="InterPro" id="IPR046373">
    <property type="entry name" value="Acyl-CoA_Oxase/DH_mid-dom_sf"/>
</dbReference>
<keyword evidence="5" id="KW-0285">Flavoprotein</keyword>
<protein>
    <submittedName>
        <fullName evidence="13">Uncharacterized protein</fullName>
    </submittedName>
</protein>
<evidence type="ECO:0000256" key="7">
    <source>
        <dbReference type="ARBA" id="ARBA00022832"/>
    </source>
</evidence>
<proteinExistence type="inferred from homology"/>
<keyword evidence="10" id="KW-0576">Peroxisome</keyword>
<keyword evidence="8" id="KW-0560">Oxidoreductase</keyword>
<evidence type="ECO:0000256" key="6">
    <source>
        <dbReference type="ARBA" id="ARBA00022827"/>
    </source>
</evidence>
<comment type="pathway">
    <text evidence="3">Lipid metabolism; peroxisomal fatty acid beta-oxidation.</text>
</comment>
<comment type="caution">
    <text evidence="13">The sequence shown here is derived from an EMBL/GenBank/DDBJ whole genome shotgun (WGS) entry which is preliminary data.</text>
</comment>
<evidence type="ECO:0000313" key="14">
    <source>
        <dbReference type="Proteomes" id="UP001328107"/>
    </source>
</evidence>
<dbReference type="EMBL" id="BTRK01000004">
    <property type="protein sequence ID" value="GMR46618.1"/>
    <property type="molecule type" value="Genomic_DNA"/>
</dbReference>
<keyword evidence="7" id="KW-0276">Fatty acid metabolism</keyword>